<reference evidence="1 2" key="1">
    <citation type="submission" date="2018-01" db="EMBL/GenBank/DDBJ databases">
        <title>G. obscuriglobus.</title>
        <authorList>
            <person name="Franke J."/>
            <person name="Blomberg W."/>
            <person name="Selmecki A."/>
        </authorList>
    </citation>
    <scope>NUCLEOTIDE SEQUENCE [LARGE SCALE GENOMIC DNA]</scope>
    <source>
        <strain evidence="1 2">DSM 5831</strain>
    </source>
</reference>
<dbReference type="KEGG" id="gog:C1280_27555"/>
<protein>
    <submittedName>
        <fullName evidence="1">Uncharacterized protein</fullName>
    </submittedName>
</protein>
<proteinExistence type="predicted"/>
<name>A0A2Z3H3N3_9BACT</name>
<sequence length="170" mass="18688">MGTVVPAEYLIAVVDLAAYRTFVAPDWTLDAIREHFAAEIARGTMLAWGTGASGNWRVEVIRDRAGGGFRECAGRVRATTGQLHLTSYDELTVAAQFRDVRLPRAGTEAWAVAVEPGWYDCRVVQLYDPGLAESEVVFHQETPHFRLELVATGGKGRRSRVAGVPWFPTA</sequence>
<organism evidence="1 2">
    <name type="scientific">Gemmata obscuriglobus</name>
    <dbReference type="NCBI Taxonomy" id="114"/>
    <lineage>
        <taxon>Bacteria</taxon>
        <taxon>Pseudomonadati</taxon>
        <taxon>Planctomycetota</taxon>
        <taxon>Planctomycetia</taxon>
        <taxon>Gemmatales</taxon>
        <taxon>Gemmataceae</taxon>
        <taxon>Gemmata</taxon>
    </lineage>
</organism>
<accession>A0A2Z3H3N3</accession>
<dbReference type="EMBL" id="CP025958">
    <property type="protein sequence ID" value="AWM40378.1"/>
    <property type="molecule type" value="Genomic_DNA"/>
</dbReference>
<dbReference type="Proteomes" id="UP000245802">
    <property type="component" value="Chromosome"/>
</dbReference>
<keyword evidence="2" id="KW-1185">Reference proteome</keyword>
<gene>
    <name evidence="1" type="ORF">C1280_27555</name>
</gene>
<dbReference type="AlphaFoldDB" id="A0A2Z3H3N3"/>
<evidence type="ECO:0000313" key="1">
    <source>
        <dbReference type="EMBL" id="AWM40378.1"/>
    </source>
</evidence>
<evidence type="ECO:0000313" key="2">
    <source>
        <dbReference type="Proteomes" id="UP000245802"/>
    </source>
</evidence>